<feature type="region of interest" description="Disordered" evidence="1">
    <location>
        <begin position="421"/>
        <end position="447"/>
    </location>
</feature>
<sequence>MVEKFSKPEQVTIKEEQEEIQDGFNEYSAQKSEGFIGPEDDIENSVIKAEADEFFAEYELAQLRKFPKDERRFELETIKGLLIHQKDGLITIQSEIMEAVKVDPYICLEDLLTIARSLYEGYKINRDQQDIIERIIQDLYEKHAAVCWYCEGYPDPQQLYRVILQRQPKGKIEVIQGPVTIYFRCADTEDYSFINKQAFLRQNQQLSEKDIEESMRSGGVSISTCPISELRGTIIAENSNGDLSFGQWEASVLKHEEEHALDRLVEQKIIYQKYNKELLTHHKDGDGVKRMILIRYFRALRAEQENRIKTELLAYLTNQDSSRDEIIYILTKKKKNGGLYDYFSDTKEEIVRDLDENFEPSLLEHYRHLIEKVFFKVFTVEVVQLISDCLEAYDRLRSSGFRHEEAIARLRIEPIRKWQKESKREEYDLNPPTEKLHTSDFDYKSKW</sequence>
<organism evidence="2 3">
    <name type="scientific">Berkelbacteria bacterium GW2011_GWA2_38_9</name>
    <dbReference type="NCBI Taxonomy" id="1618334"/>
    <lineage>
        <taxon>Bacteria</taxon>
        <taxon>Candidatus Berkelbacteria</taxon>
    </lineage>
</organism>
<protein>
    <submittedName>
        <fullName evidence="2">Uncharacterized protein</fullName>
    </submittedName>
</protein>
<evidence type="ECO:0000313" key="2">
    <source>
        <dbReference type="EMBL" id="KKQ88093.1"/>
    </source>
</evidence>
<evidence type="ECO:0000313" key="3">
    <source>
        <dbReference type="Proteomes" id="UP000033934"/>
    </source>
</evidence>
<name>A0A0G0L7Y1_9BACT</name>
<dbReference type="EMBL" id="LBVO01000040">
    <property type="protein sequence ID" value="KKQ88093.1"/>
    <property type="molecule type" value="Genomic_DNA"/>
</dbReference>
<feature type="compositionally biased region" description="Basic and acidic residues" evidence="1">
    <location>
        <begin position="434"/>
        <end position="447"/>
    </location>
</feature>
<accession>A0A0G0L7Y1</accession>
<dbReference type="AlphaFoldDB" id="A0A0G0L7Y1"/>
<gene>
    <name evidence="2" type="ORF">UT11_C0040G0010</name>
</gene>
<reference evidence="2 3" key="1">
    <citation type="journal article" date="2015" name="Nature">
        <title>rRNA introns, odd ribosomes, and small enigmatic genomes across a large radiation of phyla.</title>
        <authorList>
            <person name="Brown C.T."/>
            <person name="Hug L.A."/>
            <person name="Thomas B.C."/>
            <person name="Sharon I."/>
            <person name="Castelle C.J."/>
            <person name="Singh A."/>
            <person name="Wilkins M.J."/>
            <person name="Williams K.H."/>
            <person name="Banfield J.F."/>
        </authorList>
    </citation>
    <scope>NUCLEOTIDE SEQUENCE [LARGE SCALE GENOMIC DNA]</scope>
</reference>
<dbReference type="Proteomes" id="UP000033934">
    <property type="component" value="Unassembled WGS sequence"/>
</dbReference>
<evidence type="ECO:0000256" key="1">
    <source>
        <dbReference type="SAM" id="MobiDB-lite"/>
    </source>
</evidence>
<proteinExistence type="predicted"/>
<comment type="caution">
    <text evidence="2">The sequence shown here is derived from an EMBL/GenBank/DDBJ whole genome shotgun (WGS) entry which is preliminary data.</text>
</comment>